<organism evidence="2 3">
    <name type="scientific">Rodentibacter pneumotropicus</name>
    <dbReference type="NCBI Taxonomy" id="758"/>
    <lineage>
        <taxon>Bacteria</taxon>
        <taxon>Pseudomonadati</taxon>
        <taxon>Pseudomonadota</taxon>
        <taxon>Gammaproteobacteria</taxon>
        <taxon>Pasteurellales</taxon>
        <taxon>Pasteurellaceae</taxon>
        <taxon>Rodentibacter</taxon>
    </lineage>
</organism>
<feature type="non-terminal residue" evidence="2">
    <location>
        <position position="59"/>
    </location>
</feature>
<keyword evidence="1" id="KW-0812">Transmembrane</keyword>
<name>A0A4S2Q3Z3_9PAST</name>
<keyword evidence="1" id="KW-0472">Membrane</keyword>
<accession>A0A4S2Q3Z3</accession>
<reference evidence="2 3" key="1">
    <citation type="journal article" date="2019" name="Vet. Microbiol.">
        <title>Development of multi locus sequence typing (MLST) of Rodentibacter pneumotropicus.</title>
        <authorList>
            <person name="Adhikary S."/>
            <person name="Bisgaard M."/>
            <person name="Boot R."/>
            <person name="Benga L."/>
            <person name="Nicklas W."/>
            <person name="Christensen H."/>
        </authorList>
    </citation>
    <scope>NUCLEOTIDE SEQUENCE [LARGE SCALE GENOMIC DNA]</scope>
    <source>
        <strain evidence="2 3">Ac84</strain>
    </source>
</reference>
<feature type="transmembrane region" description="Helical" evidence="1">
    <location>
        <begin position="21"/>
        <end position="41"/>
    </location>
</feature>
<proteinExistence type="predicted"/>
<gene>
    <name evidence="2" type="ORF">D3M78_00285</name>
</gene>
<dbReference type="EMBL" id="QXNI01000002">
    <property type="protein sequence ID" value="THA11288.1"/>
    <property type="molecule type" value="Genomic_DNA"/>
</dbReference>
<comment type="caution">
    <text evidence="2">The sequence shown here is derived from an EMBL/GenBank/DDBJ whole genome shotgun (WGS) entry which is preliminary data.</text>
</comment>
<sequence length="59" mass="6533">MAKKYELLKDDTKEYFGRTLYRIKALISFGAVVAGELGGYIETEKNLDQSGDAWVSGDA</sequence>
<evidence type="ECO:0000313" key="2">
    <source>
        <dbReference type="EMBL" id="THA11288.1"/>
    </source>
</evidence>
<protein>
    <submittedName>
        <fullName evidence="2">Polymer-forming cytoskeletal protein</fullName>
    </submittedName>
</protein>
<evidence type="ECO:0000256" key="1">
    <source>
        <dbReference type="SAM" id="Phobius"/>
    </source>
</evidence>
<evidence type="ECO:0000313" key="3">
    <source>
        <dbReference type="Proteomes" id="UP000306758"/>
    </source>
</evidence>
<keyword evidence="1" id="KW-1133">Transmembrane helix</keyword>
<dbReference type="Proteomes" id="UP000306758">
    <property type="component" value="Unassembled WGS sequence"/>
</dbReference>
<dbReference type="AlphaFoldDB" id="A0A4S2Q3Z3"/>